<reference evidence="3" key="1">
    <citation type="submission" date="2023-10" db="EMBL/GenBank/DDBJ databases">
        <title>Genome assembly of Pristionchus species.</title>
        <authorList>
            <person name="Yoshida K."/>
            <person name="Sommer R.J."/>
        </authorList>
    </citation>
    <scope>NUCLEOTIDE SEQUENCE</scope>
    <source>
        <strain evidence="3">RS5133</strain>
    </source>
</reference>
<gene>
    <name evidence="3" type="ORF">PFISCL1PPCAC_26690</name>
</gene>
<comment type="caution">
    <text evidence="3">The sequence shown here is derived from an EMBL/GenBank/DDBJ whole genome shotgun (WGS) entry which is preliminary data.</text>
</comment>
<proteinExistence type="predicted"/>
<keyword evidence="1" id="KW-0175">Coiled coil</keyword>
<organism evidence="3 4">
    <name type="scientific">Pristionchus fissidentatus</name>
    <dbReference type="NCBI Taxonomy" id="1538716"/>
    <lineage>
        <taxon>Eukaryota</taxon>
        <taxon>Metazoa</taxon>
        <taxon>Ecdysozoa</taxon>
        <taxon>Nematoda</taxon>
        <taxon>Chromadorea</taxon>
        <taxon>Rhabditida</taxon>
        <taxon>Rhabditina</taxon>
        <taxon>Diplogasteromorpha</taxon>
        <taxon>Diplogasteroidea</taxon>
        <taxon>Neodiplogasteridae</taxon>
        <taxon>Pristionchus</taxon>
    </lineage>
</organism>
<dbReference type="AlphaFoldDB" id="A0AAV5WXF9"/>
<evidence type="ECO:0000313" key="4">
    <source>
        <dbReference type="Proteomes" id="UP001432322"/>
    </source>
</evidence>
<feature type="region of interest" description="Disordered" evidence="2">
    <location>
        <begin position="277"/>
        <end position="311"/>
    </location>
</feature>
<dbReference type="EMBL" id="BTSY01000007">
    <property type="protein sequence ID" value="GMT35393.1"/>
    <property type="molecule type" value="Genomic_DNA"/>
</dbReference>
<feature type="region of interest" description="Disordered" evidence="2">
    <location>
        <begin position="1"/>
        <end position="42"/>
    </location>
</feature>
<dbReference type="Proteomes" id="UP001432322">
    <property type="component" value="Unassembled WGS sequence"/>
</dbReference>
<keyword evidence="4" id="KW-1185">Reference proteome</keyword>
<feature type="non-terminal residue" evidence="3">
    <location>
        <position position="1"/>
    </location>
</feature>
<evidence type="ECO:0000313" key="3">
    <source>
        <dbReference type="EMBL" id="GMT35393.1"/>
    </source>
</evidence>
<name>A0AAV5WXF9_9BILA</name>
<evidence type="ECO:0000256" key="2">
    <source>
        <dbReference type="SAM" id="MobiDB-lite"/>
    </source>
</evidence>
<accession>A0AAV5WXF9</accession>
<evidence type="ECO:0000256" key="1">
    <source>
        <dbReference type="SAM" id="Coils"/>
    </source>
</evidence>
<protein>
    <submittedName>
        <fullName evidence="3">Uncharacterized protein</fullName>
    </submittedName>
</protein>
<feature type="coiled-coil region" evidence="1">
    <location>
        <begin position="118"/>
        <end position="183"/>
    </location>
</feature>
<sequence length="425" mass="49087">LAGERRSSSSRGSGPRGRQRMRLIPQKAGRRTESKQNCVKPVKSENVDVPVLLEKGKTKHLPSKGKRRRRHWLSMFTSSRHKREKDELVEDPSWTNVRPTWLTSEMLLPQPLPRNFDQAEMEEELRKAKKKEEAMEEIQWKRVDVIAETKRKYDRVKLPRYVRPELLEQYQNLLKEEEELDSEEHPEMAALLLQSLSEEPSQAQEALRRQNLRYESDRSIVEGRFKKEVAIHNKKMDGRRAEIKSWLLEDLEERQRSGQVEAEIAALDFYGSSCAPTPSSKKHLRSGRPPVSAVPVDYVPEPTPEVPKKRTKPTVIQPISYLLSESGIYRDLRRLGKLDLLHGRAVTTHKVSLDNQKLTYEGKSYPRGQPLFIQTEAFPWFSVIILSLNDGWVQFRSTIPGDTRCVTATIEDLEAGRVLVSKLAR</sequence>